<sequence>MGTTVPGEAPETDDDEEDSMGMKDKIFSQMVYGEQSDHDYTKAVRFQGIGFKAIDNSISRSCIFTEAQQNLWCSHVDEKLQERWRLLGCNTIEFANRQMLTPRKYLKNLKQNMTSTQHGLQSISATFRRTAENLGRVEWNISLLEEGVRLVFDFSTFSDNSSSCKQ</sequence>
<evidence type="ECO:0000256" key="1">
    <source>
        <dbReference type="SAM" id="MobiDB-lite"/>
    </source>
</evidence>
<dbReference type="AlphaFoldDB" id="A0A0N5D1C2"/>
<evidence type="ECO:0000313" key="4">
    <source>
        <dbReference type="WBParaSite" id="TCLT_0000664301-mRNA-1"/>
    </source>
</evidence>
<organism evidence="4">
    <name type="scientific">Thelazia callipaeda</name>
    <name type="common">Oriental eyeworm</name>
    <name type="synonym">Parasitic nematode</name>
    <dbReference type="NCBI Taxonomy" id="103827"/>
    <lineage>
        <taxon>Eukaryota</taxon>
        <taxon>Metazoa</taxon>
        <taxon>Ecdysozoa</taxon>
        <taxon>Nematoda</taxon>
        <taxon>Chromadorea</taxon>
        <taxon>Rhabditida</taxon>
        <taxon>Spirurina</taxon>
        <taxon>Spiruromorpha</taxon>
        <taxon>Thelazioidea</taxon>
        <taxon>Thelaziidae</taxon>
        <taxon>Thelazia</taxon>
    </lineage>
</organism>
<evidence type="ECO:0000313" key="3">
    <source>
        <dbReference type="Proteomes" id="UP000276776"/>
    </source>
</evidence>
<accession>A0A0N5D1C2</accession>
<feature type="compositionally biased region" description="Acidic residues" evidence="1">
    <location>
        <begin position="10"/>
        <end position="19"/>
    </location>
</feature>
<proteinExistence type="predicted"/>
<evidence type="ECO:0000313" key="2">
    <source>
        <dbReference type="EMBL" id="VDN04004.1"/>
    </source>
</evidence>
<dbReference type="OMA" id="CNDYNES"/>
<protein>
    <submittedName>
        <fullName evidence="4">Biogenesis of lysosome-related organelles complex 1 subunit 3</fullName>
    </submittedName>
</protein>
<gene>
    <name evidence="2" type="ORF">TCLT_LOCUS6632</name>
</gene>
<keyword evidence="3" id="KW-1185">Reference proteome</keyword>
<dbReference type="InterPro" id="IPR017245">
    <property type="entry name" value="BLOC-1_complex_su-3"/>
</dbReference>
<name>A0A0N5D1C2_THECL</name>
<dbReference type="OrthoDB" id="5868124at2759"/>
<dbReference type="Proteomes" id="UP000276776">
    <property type="component" value="Unassembled WGS sequence"/>
</dbReference>
<dbReference type="EMBL" id="UYYF01004432">
    <property type="protein sequence ID" value="VDN04004.1"/>
    <property type="molecule type" value="Genomic_DNA"/>
</dbReference>
<reference evidence="4" key="1">
    <citation type="submission" date="2017-02" db="UniProtKB">
        <authorList>
            <consortium name="WormBaseParasite"/>
        </authorList>
    </citation>
    <scope>IDENTIFICATION</scope>
</reference>
<feature type="region of interest" description="Disordered" evidence="1">
    <location>
        <begin position="1"/>
        <end position="20"/>
    </location>
</feature>
<reference evidence="2 3" key="2">
    <citation type="submission" date="2018-11" db="EMBL/GenBank/DDBJ databases">
        <authorList>
            <consortium name="Pathogen Informatics"/>
        </authorList>
    </citation>
    <scope>NUCLEOTIDE SEQUENCE [LARGE SCALE GENOMIC DNA]</scope>
</reference>
<dbReference type="Pfam" id="PF15753">
    <property type="entry name" value="BLOC1S3"/>
    <property type="match status" value="1"/>
</dbReference>
<dbReference type="WBParaSite" id="TCLT_0000664301-mRNA-1">
    <property type="protein sequence ID" value="TCLT_0000664301-mRNA-1"/>
    <property type="gene ID" value="TCLT_0000664301"/>
</dbReference>